<dbReference type="HOGENOM" id="CLU_1355361_0_0_1"/>
<proteinExistence type="predicted"/>
<feature type="transmembrane region" description="Helical" evidence="1">
    <location>
        <begin position="42"/>
        <end position="65"/>
    </location>
</feature>
<accession>A0A0C3B0Y1</accession>
<gene>
    <name evidence="2" type="ORF">SCLCIDRAFT_177571</name>
</gene>
<protein>
    <submittedName>
        <fullName evidence="2">Uncharacterized protein</fullName>
    </submittedName>
</protein>
<evidence type="ECO:0000313" key="3">
    <source>
        <dbReference type="Proteomes" id="UP000053989"/>
    </source>
</evidence>
<dbReference type="CDD" id="cd12087">
    <property type="entry name" value="TM_EGFR-like"/>
    <property type="match status" value="1"/>
</dbReference>
<sequence>MFWLVQCFVCTGIIKAHSFHHRSRSPLTWTPNRAHSATSNTAAIVDGSVGAVAVVCLVATIFFVLRARRIKFHPDPHLQPYECLHPADPYGHRPVRNPRIGIDSRLTWAVWRPTSGESQLHPDDIQSDCEVVGARTRSHRAHVLSGSTVTTAAYSGQKGSTAWVIASERTCVVSDHGADLGQVADAPWPERDEAVSYLADGE</sequence>
<keyword evidence="3" id="KW-1185">Reference proteome</keyword>
<dbReference type="InParanoid" id="A0A0C3B0Y1"/>
<dbReference type="EMBL" id="KN822004">
    <property type="protein sequence ID" value="KIM70927.1"/>
    <property type="molecule type" value="Genomic_DNA"/>
</dbReference>
<organism evidence="2 3">
    <name type="scientific">Scleroderma citrinum Foug A</name>
    <dbReference type="NCBI Taxonomy" id="1036808"/>
    <lineage>
        <taxon>Eukaryota</taxon>
        <taxon>Fungi</taxon>
        <taxon>Dikarya</taxon>
        <taxon>Basidiomycota</taxon>
        <taxon>Agaricomycotina</taxon>
        <taxon>Agaricomycetes</taxon>
        <taxon>Agaricomycetidae</taxon>
        <taxon>Boletales</taxon>
        <taxon>Sclerodermatineae</taxon>
        <taxon>Sclerodermataceae</taxon>
        <taxon>Scleroderma</taxon>
    </lineage>
</organism>
<keyword evidence="1" id="KW-0812">Transmembrane</keyword>
<name>A0A0C3B0Y1_9AGAM</name>
<evidence type="ECO:0000256" key="1">
    <source>
        <dbReference type="SAM" id="Phobius"/>
    </source>
</evidence>
<dbReference type="Proteomes" id="UP000053989">
    <property type="component" value="Unassembled WGS sequence"/>
</dbReference>
<keyword evidence="1" id="KW-1133">Transmembrane helix</keyword>
<keyword evidence="1" id="KW-0472">Membrane</keyword>
<dbReference type="AlphaFoldDB" id="A0A0C3B0Y1"/>
<evidence type="ECO:0000313" key="2">
    <source>
        <dbReference type="EMBL" id="KIM70927.1"/>
    </source>
</evidence>
<reference evidence="2 3" key="1">
    <citation type="submission" date="2014-04" db="EMBL/GenBank/DDBJ databases">
        <authorList>
            <consortium name="DOE Joint Genome Institute"/>
            <person name="Kuo A."/>
            <person name="Kohler A."/>
            <person name="Nagy L.G."/>
            <person name="Floudas D."/>
            <person name="Copeland A."/>
            <person name="Barry K.W."/>
            <person name="Cichocki N."/>
            <person name="Veneault-Fourrey C."/>
            <person name="LaButti K."/>
            <person name="Lindquist E.A."/>
            <person name="Lipzen A."/>
            <person name="Lundell T."/>
            <person name="Morin E."/>
            <person name="Murat C."/>
            <person name="Sun H."/>
            <person name="Tunlid A."/>
            <person name="Henrissat B."/>
            <person name="Grigoriev I.V."/>
            <person name="Hibbett D.S."/>
            <person name="Martin F."/>
            <person name="Nordberg H.P."/>
            <person name="Cantor M.N."/>
            <person name="Hua S.X."/>
        </authorList>
    </citation>
    <scope>NUCLEOTIDE SEQUENCE [LARGE SCALE GENOMIC DNA]</scope>
    <source>
        <strain evidence="2 3">Foug A</strain>
    </source>
</reference>
<reference evidence="3" key="2">
    <citation type="submission" date="2015-01" db="EMBL/GenBank/DDBJ databases">
        <title>Evolutionary Origins and Diversification of the Mycorrhizal Mutualists.</title>
        <authorList>
            <consortium name="DOE Joint Genome Institute"/>
            <consortium name="Mycorrhizal Genomics Consortium"/>
            <person name="Kohler A."/>
            <person name="Kuo A."/>
            <person name="Nagy L.G."/>
            <person name="Floudas D."/>
            <person name="Copeland A."/>
            <person name="Barry K.W."/>
            <person name="Cichocki N."/>
            <person name="Veneault-Fourrey C."/>
            <person name="LaButti K."/>
            <person name="Lindquist E.A."/>
            <person name="Lipzen A."/>
            <person name="Lundell T."/>
            <person name="Morin E."/>
            <person name="Murat C."/>
            <person name="Riley R."/>
            <person name="Ohm R."/>
            <person name="Sun H."/>
            <person name="Tunlid A."/>
            <person name="Henrissat B."/>
            <person name="Grigoriev I.V."/>
            <person name="Hibbett D.S."/>
            <person name="Martin F."/>
        </authorList>
    </citation>
    <scope>NUCLEOTIDE SEQUENCE [LARGE SCALE GENOMIC DNA]</scope>
    <source>
        <strain evidence="3">Foug A</strain>
    </source>
</reference>